<evidence type="ECO:0000256" key="1">
    <source>
        <dbReference type="ARBA" id="ARBA00018672"/>
    </source>
</evidence>
<dbReference type="Pfam" id="PF08664">
    <property type="entry name" value="YcbB"/>
    <property type="match status" value="1"/>
</dbReference>
<evidence type="ECO:0000259" key="4">
    <source>
        <dbReference type="PROSITE" id="PS50110"/>
    </source>
</evidence>
<protein>
    <recommendedName>
        <fullName evidence="1">Stage 0 sporulation protein A homolog</fullName>
    </recommendedName>
</protein>
<dbReference type="SMART" id="SM00448">
    <property type="entry name" value="REC"/>
    <property type="match status" value="1"/>
</dbReference>
<gene>
    <name evidence="5" type="ORF">KHM83_08220</name>
</gene>
<dbReference type="PANTHER" id="PTHR43228">
    <property type="entry name" value="TWO-COMPONENT RESPONSE REGULATOR"/>
    <property type="match status" value="1"/>
</dbReference>
<dbReference type="Gene3D" id="3.40.50.2300">
    <property type="match status" value="1"/>
</dbReference>
<reference evidence="5 6" key="1">
    <citation type="submission" date="2021-05" db="EMBL/GenBank/DDBJ databases">
        <title>Fusibacter ferrireducens sp. nov., an anaerobic, sulfur- and Fe-reducing bacterium isolated from the mangrove sediment.</title>
        <authorList>
            <person name="Qiu D."/>
        </authorList>
    </citation>
    <scope>NUCLEOTIDE SEQUENCE [LARGE SCALE GENOMIC DNA]</scope>
    <source>
        <strain evidence="5 6">DSM 12116</strain>
    </source>
</reference>
<comment type="caution">
    <text evidence="5">The sequence shown here is derived from an EMBL/GenBank/DDBJ whole genome shotgun (WGS) entry which is preliminary data.</text>
</comment>
<dbReference type="EMBL" id="JAHBCL010000012">
    <property type="protein sequence ID" value="MBS7526659.1"/>
    <property type="molecule type" value="Genomic_DNA"/>
</dbReference>
<accession>A0ABS5PNA0</accession>
<keyword evidence="6" id="KW-1185">Reference proteome</keyword>
<feature type="domain" description="Response regulatory" evidence="4">
    <location>
        <begin position="4"/>
        <end position="120"/>
    </location>
</feature>
<dbReference type="PROSITE" id="PS50110">
    <property type="entry name" value="RESPONSE_REGULATORY"/>
    <property type="match status" value="1"/>
</dbReference>
<sequence length="297" mass="34183">MNYNFYILDDDVSVVKILSNIIINHNLGDVCGSSTEGEKAIEAIQKLKPDIVFIDLLLPKLDGITVTNQLKPFMQETPFIMISEVYAKEMVSKAYNAGIEFYINKPINVIEVINVVKHVDERMRMKQVIHSFQNAFQHMQALDEGKDEAPNSGHRERARHILYHLGIASESGTMDILNLVEFLMGVDDGIKRRVLDYKLSSLYHYLSDKYEREKGEIVNVKTIEQRIRRTIAQGLENIGERGLQDYDDLIFTRYGSSMYDFKEVRREMTYLKGLSEDGGKINIRKFFTGLIIEMQNG</sequence>
<dbReference type="Proteomes" id="UP000746471">
    <property type="component" value="Unassembled WGS sequence"/>
</dbReference>
<evidence type="ECO:0000256" key="2">
    <source>
        <dbReference type="ARBA" id="ARBA00024867"/>
    </source>
</evidence>
<dbReference type="PANTHER" id="PTHR43228:SF8">
    <property type="entry name" value="TRANSCRIPTIONAL REGULATORY PROTEIN GLNL"/>
    <property type="match status" value="1"/>
</dbReference>
<evidence type="ECO:0000313" key="6">
    <source>
        <dbReference type="Proteomes" id="UP000746471"/>
    </source>
</evidence>
<dbReference type="InterPro" id="IPR011006">
    <property type="entry name" value="CheY-like_superfamily"/>
</dbReference>
<dbReference type="Pfam" id="PF00072">
    <property type="entry name" value="Response_reg"/>
    <property type="match status" value="1"/>
</dbReference>
<proteinExistence type="predicted"/>
<evidence type="ECO:0000313" key="5">
    <source>
        <dbReference type="EMBL" id="MBS7526659.1"/>
    </source>
</evidence>
<feature type="modified residue" description="4-aspartylphosphate" evidence="3">
    <location>
        <position position="55"/>
    </location>
</feature>
<dbReference type="InterPro" id="IPR013972">
    <property type="entry name" value="YcbB"/>
</dbReference>
<keyword evidence="3" id="KW-0597">Phosphoprotein</keyword>
<dbReference type="RefSeq" id="WP_213236521.1">
    <property type="nucleotide sequence ID" value="NZ_JAHBCL010000012.1"/>
</dbReference>
<comment type="function">
    <text evidence="2">May play the central regulatory role in sporulation. It may be an element of the effector pathway responsible for the activation of sporulation genes in response to nutritional stress. Spo0A may act in concert with spo0H (a sigma factor) to control the expression of some genes that are critical to the sporulation process.</text>
</comment>
<evidence type="ECO:0000256" key="3">
    <source>
        <dbReference type="PROSITE-ProRule" id="PRU00169"/>
    </source>
</evidence>
<dbReference type="InterPro" id="IPR001789">
    <property type="entry name" value="Sig_transdc_resp-reg_receiver"/>
</dbReference>
<organism evidence="5 6">
    <name type="scientific">Fusibacter paucivorans</name>
    <dbReference type="NCBI Taxonomy" id="76009"/>
    <lineage>
        <taxon>Bacteria</taxon>
        <taxon>Bacillati</taxon>
        <taxon>Bacillota</taxon>
        <taxon>Clostridia</taxon>
        <taxon>Eubacteriales</taxon>
        <taxon>Eubacteriales Family XII. Incertae Sedis</taxon>
        <taxon>Fusibacter</taxon>
    </lineage>
</organism>
<dbReference type="InterPro" id="IPR052048">
    <property type="entry name" value="ST_Response_Regulator"/>
</dbReference>
<dbReference type="SUPFAM" id="SSF52172">
    <property type="entry name" value="CheY-like"/>
    <property type="match status" value="1"/>
</dbReference>
<name>A0ABS5PNA0_9FIRM</name>